<reference evidence="1" key="1">
    <citation type="journal article" date="2021" name="New Phytol.">
        <title>Evolutionary innovations through gain and loss of genes in the ectomycorrhizal Boletales.</title>
        <authorList>
            <person name="Wu G."/>
            <person name="Miyauchi S."/>
            <person name="Morin E."/>
            <person name="Kuo A."/>
            <person name="Drula E."/>
            <person name="Varga T."/>
            <person name="Kohler A."/>
            <person name="Feng B."/>
            <person name="Cao Y."/>
            <person name="Lipzen A."/>
            <person name="Daum C."/>
            <person name="Hundley H."/>
            <person name="Pangilinan J."/>
            <person name="Johnson J."/>
            <person name="Barry K."/>
            <person name="LaButti K."/>
            <person name="Ng V."/>
            <person name="Ahrendt S."/>
            <person name="Min B."/>
            <person name="Choi I.G."/>
            <person name="Park H."/>
            <person name="Plett J.M."/>
            <person name="Magnuson J."/>
            <person name="Spatafora J.W."/>
            <person name="Nagy L.G."/>
            <person name="Henrissat B."/>
            <person name="Grigoriev I.V."/>
            <person name="Yang Z.L."/>
            <person name="Xu J."/>
            <person name="Martin F.M."/>
        </authorList>
    </citation>
    <scope>NUCLEOTIDE SEQUENCE</scope>
    <source>
        <strain evidence="1">KUC20120723A-06</strain>
    </source>
</reference>
<organism evidence="1 2">
    <name type="scientific">Leucogyrophana mollusca</name>
    <dbReference type="NCBI Taxonomy" id="85980"/>
    <lineage>
        <taxon>Eukaryota</taxon>
        <taxon>Fungi</taxon>
        <taxon>Dikarya</taxon>
        <taxon>Basidiomycota</taxon>
        <taxon>Agaricomycotina</taxon>
        <taxon>Agaricomycetes</taxon>
        <taxon>Agaricomycetidae</taxon>
        <taxon>Boletales</taxon>
        <taxon>Boletales incertae sedis</taxon>
        <taxon>Leucogyrophana</taxon>
    </lineage>
</organism>
<accession>A0ACB8BCH9</accession>
<gene>
    <name evidence="1" type="ORF">BV22DRAFT_1106122</name>
</gene>
<keyword evidence="2" id="KW-1185">Reference proteome</keyword>
<dbReference type="Proteomes" id="UP000790709">
    <property type="component" value="Unassembled WGS sequence"/>
</dbReference>
<evidence type="ECO:0000313" key="1">
    <source>
        <dbReference type="EMBL" id="KAH7923411.1"/>
    </source>
</evidence>
<protein>
    <submittedName>
        <fullName evidence="1">Amine oxidase</fullName>
    </submittedName>
</protein>
<name>A0ACB8BCH9_9AGAM</name>
<proteinExistence type="predicted"/>
<comment type="caution">
    <text evidence="1">The sequence shown here is derived from an EMBL/GenBank/DDBJ whole genome shotgun (WGS) entry which is preliminary data.</text>
</comment>
<evidence type="ECO:0000313" key="2">
    <source>
        <dbReference type="Proteomes" id="UP000790709"/>
    </source>
</evidence>
<sequence>MAPATAFHRALFAFLIAASRVSAQNATHASSPSEKNATVLILGGGVAGIIAARTLHEQGIDDFIVVEGREELGGRLINLEFGAPGKQYTVEVGANWIKGTQVCDGSANPIWELAKKHNVTTEPCDWFGSITTYDYNGYNNYLDVFNATVGAYTNATIAAGDRVAQQAVDLNLQMGYAIIGSASKTPQEAASIYYQTDMSPTETSWIASSWRHNFTYNPEAGGFSNANEMSIDQRGLSTIILDEAKAFLQPQQQLVNHTIGTIVYDEQGVTVTTVNGTSLTADYALCTFSLGVLQHYDVKFEPTLPSWKVEAIQSMTMATYTRIYMQFPEHFWFNTQMALYADRLRGRYPVWQNLDIEGFFPGSGILVATVTGDYSLRVESMTNDQVQADVMDVLQTMYPNTTIPQPLAFHFTRWNSDTIYRGSFSSWPASFVPGHSQNLRATVADRLWFAGEATSLKYFGTLQGAYYEGLNVAQAMAKCIQGDGQCEGLEPAKTVLNAEAYSV</sequence>
<dbReference type="EMBL" id="MU266453">
    <property type="protein sequence ID" value="KAH7923411.1"/>
    <property type="molecule type" value="Genomic_DNA"/>
</dbReference>